<reference evidence="18" key="1">
    <citation type="journal article" date="2019" name="Int. J. Syst. Evol. Microbiol.">
        <title>The Global Catalogue of Microorganisms (GCM) 10K type strain sequencing project: providing services to taxonomists for standard genome sequencing and annotation.</title>
        <authorList>
            <consortium name="The Broad Institute Genomics Platform"/>
            <consortium name="The Broad Institute Genome Sequencing Center for Infectious Disease"/>
            <person name="Wu L."/>
            <person name="Ma J."/>
        </authorList>
    </citation>
    <scope>NUCLEOTIDE SEQUENCE [LARGE SCALE GENOMIC DNA]</scope>
    <source>
        <strain evidence="18">KCTC 33576</strain>
    </source>
</reference>
<keyword evidence="4 13" id="KW-0963">Cytoplasm</keyword>
<comment type="caution">
    <text evidence="17">The sequence shown here is derived from an EMBL/GenBank/DDBJ whole genome shotgun (WGS) entry which is preliminary data.</text>
</comment>
<sequence length="455" mass="50036">MYVSHLSLMDFRSYEHIDIEFHPGVNILVGHNGQGKTNLVEAVGYVATLGSHRVAADTALIRAGAQRAMIRSKIVRGDRSATVEIEIVNGKANRARVNRGTPGRPSDALGLLKTVLFAPEDLVLVKGDPDSRRRFLNELMIFISPRMSSVLSDYERVIKQRSALLKSSVVASRSGRAIDLTTLEIWDGKLAQLGASIMAFRQRLVAALRPYVRTSYDEVSMSQSVAEVQYVSSVSTTLSSIDDESVESVPELQSVQDIERDLFEALGVVRQRELERGVCLVGPHRDEIAMTLNDLPVKGYASHGESWSFALALRLASYRLMTDGPDEEAGTDELSRYWWTDSDVDTEPVLILDDVFAELDTKRRTQLARMVSDARQVLITAAVLEDIPQELGGRVLYVSRETLPGATSTVVVPEEQGSSDLDVYAQQIIAQQNESSTQIEVSPASVQDGTRDGAS</sequence>
<dbReference type="PANTHER" id="PTHR32182:SF0">
    <property type="entry name" value="DNA REPLICATION AND REPAIR PROTEIN RECF"/>
    <property type="match status" value="1"/>
</dbReference>
<evidence type="ECO:0000256" key="10">
    <source>
        <dbReference type="ARBA" id="ARBA00023204"/>
    </source>
</evidence>
<evidence type="ECO:0000256" key="12">
    <source>
        <dbReference type="ARBA" id="ARBA00025401"/>
    </source>
</evidence>
<evidence type="ECO:0000259" key="16">
    <source>
        <dbReference type="Pfam" id="PF02463"/>
    </source>
</evidence>
<dbReference type="PANTHER" id="PTHR32182">
    <property type="entry name" value="DNA REPLICATION AND REPAIR PROTEIN RECF"/>
    <property type="match status" value="1"/>
</dbReference>
<dbReference type="NCBIfam" id="TIGR00611">
    <property type="entry name" value="recf"/>
    <property type="match status" value="1"/>
</dbReference>
<dbReference type="HAMAP" id="MF_00365">
    <property type="entry name" value="RecF"/>
    <property type="match status" value="1"/>
</dbReference>
<evidence type="ECO:0000256" key="7">
    <source>
        <dbReference type="ARBA" id="ARBA00022763"/>
    </source>
</evidence>
<evidence type="ECO:0000256" key="8">
    <source>
        <dbReference type="ARBA" id="ARBA00022840"/>
    </source>
</evidence>
<feature type="region of interest" description="Disordered" evidence="15">
    <location>
        <begin position="433"/>
        <end position="455"/>
    </location>
</feature>
<evidence type="ECO:0000256" key="13">
    <source>
        <dbReference type="HAMAP-Rule" id="MF_00365"/>
    </source>
</evidence>
<dbReference type="EMBL" id="JBHUOP010000003">
    <property type="protein sequence ID" value="MFD2840612.1"/>
    <property type="molecule type" value="Genomic_DNA"/>
</dbReference>
<keyword evidence="7 13" id="KW-0227">DNA damage</keyword>
<dbReference type="PROSITE" id="PS00618">
    <property type="entry name" value="RECF_2"/>
    <property type="match status" value="1"/>
</dbReference>
<accession>A0ABW5XG34</accession>
<evidence type="ECO:0000313" key="18">
    <source>
        <dbReference type="Proteomes" id="UP001597391"/>
    </source>
</evidence>
<dbReference type="Pfam" id="PF02463">
    <property type="entry name" value="SMC_N"/>
    <property type="match status" value="1"/>
</dbReference>
<evidence type="ECO:0000256" key="14">
    <source>
        <dbReference type="RuleBase" id="RU000578"/>
    </source>
</evidence>
<name>A0ABW5XG34_9MICO</name>
<evidence type="ECO:0000256" key="11">
    <source>
        <dbReference type="ARBA" id="ARBA00023236"/>
    </source>
</evidence>
<organism evidence="17 18">
    <name type="scientific">Populibacterium corticicola</name>
    <dbReference type="NCBI Taxonomy" id="1812826"/>
    <lineage>
        <taxon>Bacteria</taxon>
        <taxon>Bacillati</taxon>
        <taxon>Actinomycetota</taxon>
        <taxon>Actinomycetes</taxon>
        <taxon>Micrococcales</taxon>
        <taxon>Jonesiaceae</taxon>
        <taxon>Populibacterium</taxon>
    </lineage>
</organism>
<evidence type="ECO:0000256" key="3">
    <source>
        <dbReference type="ARBA" id="ARBA00020170"/>
    </source>
</evidence>
<evidence type="ECO:0000256" key="15">
    <source>
        <dbReference type="SAM" id="MobiDB-lite"/>
    </source>
</evidence>
<keyword evidence="9 13" id="KW-0238">DNA-binding</keyword>
<dbReference type="InterPro" id="IPR001238">
    <property type="entry name" value="DNA-binding_RecF"/>
</dbReference>
<comment type="function">
    <text evidence="12 13 14">The RecF protein is involved in DNA metabolism; it is required for DNA replication and normal SOS inducibility. RecF binds preferentially to single-stranded, linear DNA. It also seems to bind ATP.</text>
</comment>
<keyword evidence="6 13" id="KW-0547">Nucleotide-binding</keyword>
<keyword evidence="18" id="KW-1185">Reference proteome</keyword>
<evidence type="ECO:0000256" key="6">
    <source>
        <dbReference type="ARBA" id="ARBA00022741"/>
    </source>
</evidence>
<dbReference type="InterPro" id="IPR042174">
    <property type="entry name" value="RecF_2"/>
</dbReference>
<evidence type="ECO:0000256" key="1">
    <source>
        <dbReference type="ARBA" id="ARBA00004496"/>
    </source>
</evidence>
<feature type="domain" description="RecF/RecN/SMC N-terminal" evidence="16">
    <location>
        <begin position="2"/>
        <end position="381"/>
    </location>
</feature>
<dbReference type="RefSeq" id="WP_377466484.1">
    <property type="nucleotide sequence ID" value="NZ_JBHUOP010000003.1"/>
</dbReference>
<keyword evidence="5 13" id="KW-0235">DNA replication</keyword>
<keyword evidence="11 13" id="KW-0742">SOS response</keyword>
<feature type="compositionally biased region" description="Polar residues" evidence="15">
    <location>
        <begin position="433"/>
        <end position="448"/>
    </location>
</feature>
<comment type="similarity">
    <text evidence="2 13 14">Belongs to the RecF family.</text>
</comment>
<keyword evidence="10 13" id="KW-0234">DNA repair</keyword>
<evidence type="ECO:0000256" key="2">
    <source>
        <dbReference type="ARBA" id="ARBA00008016"/>
    </source>
</evidence>
<dbReference type="Gene3D" id="3.40.50.300">
    <property type="entry name" value="P-loop containing nucleotide triphosphate hydrolases"/>
    <property type="match status" value="1"/>
</dbReference>
<gene>
    <name evidence="13 17" type="primary">recF</name>
    <name evidence="17" type="ORF">ACFSYH_08525</name>
</gene>
<keyword evidence="8 13" id="KW-0067">ATP-binding</keyword>
<dbReference type="InterPro" id="IPR018078">
    <property type="entry name" value="DNA-binding_RecF_CS"/>
</dbReference>
<proteinExistence type="inferred from homology"/>
<comment type="subcellular location">
    <subcellularLocation>
        <location evidence="1 13 14">Cytoplasm</location>
    </subcellularLocation>
</comment>
<dbReference type="InterPro" id="IPR003395">
    <property type="entry name" value="RecF/RecN/SMC_N"/>
</dbReference>
<dbReference type="PROSITE" id="PS00617">
    <property type="entry name" value="RECF_1"/>
    <property type="match status" value="1"/>
</dbReference>
<dbReference type="Proteomes" id="UP001597391">
    <property type="component" value="Unassembled WGS sequence"/>
</dbReference>
<dbReference type="InterPro" id="IPR027417">
    <property type="entry name" value="P-loop_NTPase"/>
</dbReference>
<feature type="binding site" evidence="13">
    <location>
        <begin position="30"/>
        <end position="37"/>
    </location>
    <ligand>
        <name>ATP</name>
        <dbReference type="ChEBI" id="CHEBI:30616"/>
    </ligand>
</feature>
<dbReference type="SUPFAM" id="SSF52540">
    <property type="entry name" value="P-loop containing nucleoside triphosphate hydrolases"/>
    <property type="match status" value="1"/>
</dbReference>
<evidence type="ECO:0000256" key="4">
    <source>
        <dbReference type="ARBA" id="ARBA00022490"/>
    </source>
</evidence>
<dbReference type="Gene3D" id="1.20.1050.90">
    <property type="entry name" value="RecF/RecN/SMC, N-terminal domain"/>
    <property type="match status" value="1"/>
</dbReference>
<protein>
    <recommendedName>
        <fullName evidence="3 13">DNA replication and repair protein RecF</fullName>
    </recommendedName>
</protein>
<evidence type="ECO:0000256" key="9">
    <source>
        <dbReference type="ARBA" id="ARBA00023125"/>
    </source>
</evidence>
<evidence type="ECO:0000256" key="5">
    <source>
        <dbReference type="ARBA" id="ARBA00022705"/>
    </source>
</evidence>
<evidence type="ECO:0000313" key="17">
    <source>
        <dbReference type="EMBL" id="MFD2840612.1"/>
    </source>
</evidence>